<dbReference type="FunCoup" id="A5DDI4">
    <property type="interactions" value="62"/>
</dbReference>
<dbReference type="InterPro" id="IPR000086">
    <property type="entry name" value="NUDIX_hydrolase_dom"/>
</dbReference>
<dbReference type="Proteomes" id="UP000001997">
    <property type="component" value="Unassembled WGS sequence"/>
</dbReference>
<dbReference type="InParanoid" id="A5DDI4"/>
<dbReference type="PANTHER" id="PTHR13622">
    <property type="entry name" value="THIAMIN PYROPHOSPHOKINASE"/>
    <property type="match status" value="1"/>
</dbReference>
<dbReference type="PROSITE" id="PS51462">
    <property type="entry name" value="NUDIX"/>
    <property type="match status" value="1"/>
</dbReference>
<dbReference type="FunFam" id="3.90.79.10:FF:000019">
    <property type="entry name" value="Thiamin pyrophosphokinase, putative"/>
    <property type="match status" value="1"/>
</dbReference>
<dbReference type="GO" id="GO:0044715">
    <property type="term" value="F:8-oxo-dGDP phosphatase activity"/>
    <property type="evidence" value="ECO:0007669"/>
    <property type="project" value="EnsemblFungi"/>
</dbReference>
<dbReference type="HOGENOM" id="CLU_048013_0_1_1"/>
<dbReference type="InterPro" id="IPR031804">
    <property type="entry name" value="DUF4743"/>
</dbReference>
<dbReference type="AlphaFoldDB" id="A5DDI4"/>
<evidence type="ECO:0000313" key="2">
    <source>
        <dbReference type="EMBL" id="EDK37237.2"/>
    </source>
</evidence>
<proteinExistence type="predicted"/>
<feature type="domain" description="Nudix hydrolase" evidence="1">
    <location>
        <begin position="113"/>
        <end position="274"/>
    </location>
</feature>
<dbReference type="eggNOG" id="KOG4313">
    <property type="taxonomic scope" value="Eukaryota"/>
</dbReference>
<sequence length="307" mass="34480">MSLLDVIEKVDTFPYDHIPEHYYHFLAHDGVCIGYMTKDMALMFDGEPEFSVDNGAKTVAMGSHLTTIEARNEVCSSIASRWRHLPQFSLSLDKGWRDELYTVYNPSSTPYMLVERAFSVLLGIVTYGVHINGYVPASKSKDGKLKMWIPRRSPTKSTFPGMLDNTVAGGLGYPYGINHTVTKECQEEAGLDAEFVKSHIKPTGVVSYMIQPHGPEHQVQPEVEYTFDLEFDDETSVVPHPEDGEAEYFSLMTLDELLPKVLAGEFKPNCGLIIVDFLIRHGLVGPETPGYAEIVSRCHRRFPFPTL</sequence>
<protein>
    <recommendedName>
        <fullName evidence="1">Nudix hydrolase domain-containing protein</fullName>
    </recommendedName>
</protein>
<gene>
    <name evidence="2" type="ORF">PGUG_01335</name>
</gene>
<dbReference type="SUPFAM" id="SSF55811">
    <property type="entry name" value="Nudix"/>
    <property type="match status" value="1"/>
</dbReference>
<dbReference type="KEGG" id="pgu:PGUG_01335"/>
<dbReference type="OrthoDB" id="10261522at2759"/>
<name>A5DDI4_PICGU</name>
<dbReference type="STRING" id="294746.A5DDI4"/>
<evidence type="ECO:0000313" key="3">
    <source>
        <dbReference type="Proteomes" id="UP000001997"/>
    </source>
</evidence>
<organism evidence="2 3">
    <name type="scientific">Meyerozyma guilliermondii (strain ATCC 6260 / CBS 566 / DSM 6381 / JCM 1539 / NBRC 10279 / NRRL Y-324)</name>
    <name type="common">Yeast</name>
    <name type="synonym">Candida guilliermondii</name>
    <dbReference type="NCBI Taxonomy" id="294746"/>
    <lineage>
        <taxon>Eukaryota</taxon>
        <taxon>Fungi</taxon>
        <taxon>Dikarya</taxon>
        <taxon>Ascomycota</taxon>
        <taxon>Saccharomycotina</taxon>
        <taxon>Pichiomycetes</taxon>
        <taxon>Debaryomycetaceae</taxon>
        <taxon>Meyerozyma</taxon>
    </lineage>
</organism>
<evidence type="ECO:0000259" key="1">
    <source>
        <dbReference type="PROSITE" id="PS51462"/>
    </source>
</evidence>
<dbReference type="PANTHER" id="PTHR13622:SF8">
    <property type="entry name" value="THIAMIN PYROPHOSPHOKINASE 1"/>
    <property type="match status" value="1"/>
</dbReference>
<accession>A5DDI4</accession>
<dbReference type="OMA" id="HRRLEYP"/>
<reference evidence="2 3" key="1">
    <citation type="journal article" date="2009" name="Nature">
        <title>Evolution of pathogenicity and sexual reproduction in eight Candida genomes.</title>
        <authorList>
            <person name="Butler G."/>
            <person name="Rasmussen M.D."/>
            <person name="Lin M.F."/>
            <person name="Santos M.A."/>
            <person name="Sakthikumar S."/>
            <person name="Munro C.A."/>
            <person name="Rheinbay E."/>
            <person name="Grabherr M."/>
            <person name="Forche A."/>
            <person name="Reedy J.L."/>
            <person name="Agrafioti I."/>
            <person name="Arnaud M.B."/>
            <person name="Bates S."/>
            <person name="Brown A.J."/>
            <person name="Brunke S."/>
            <person name="Costanzo M.C."/>
            <person name="Fitzpatrick D.A."/>
            <person name="de Groot P.W."/>
            <person name="Harris D."/>
            <person name="Hoyer L.L."/>
            <person name="Hube B."/>
            <person name="Klis F.M."/>
            <person name="Kodira C."/>
            <person name="Lennard N."/>
            <person name="Logue M.E."/>
            <person name="Martin R."/>
            <person name="Neiman A.M."/>
            <person name="Nikolaou E."/>
            <person name="Quail M.A."/>
            <person name="Quinn J."/>
            <person name="Santos M.C."/>
            <person name="Schmitzberger F.F."/>
            <person name="Sherlock G."/>
            <person name="Shah P."/>
            <person name="Silverstein K.A."/>
            <person name="Skrzypek M.S."/>
            <person name="Soll D."/>
            <person name="Staggs R."/>
            <person name="Stansfield I."/>
            <person name="Stumpf M.P."/>
            <person name="Sudbery P.E."/>
            <person name="Srikantha T."/>
            <person name="Zeng Q."/>
            <person name="Berman J."/>
            <person name="Berriman M."/>
            <person name="Heitman J."/>
            <person name="Gow N.A."/>
            <person name="Lorenz M.C."/>
            <person name="Birren B.W."/>
            <person name="Kellis M."/>
            <person name="Cuomo C.A."/>
        </authorList>
    </citation>
    <scope>NUCLEOTIDE SEQUENCE [LARGE SCALE GENOMIC DNA]</scope>
    <source>
        <strain evidence="3">ATCC 6260 / CBS 566 / DSM 6381 / JCM 1539 / NBRC 10279 / NRRL Y-324</strain>
    </source>
</reference>
<dbReference type="Gene3D" id="3.90.79.10">
    <property type="entry name" value="Nucleoside Triphosphate Pyrophosphohydrolase"/>
    <property type="match status" value="1"/>
</dbReference>
<dbReference type="InterPro" id="IPR015797">
    <property type="entry name" value="NUDIX_hydrolase-like_dom_sf"/>
</dbReference>
<dbReference type="EMBL" id="CH408156">
    <property type="protein sequence ID" value="EDK37237.2"/>
    <property type="molecule type" value="Genomic_DNA"/>
</dbReference>
<dbReference type="RefSeq" id="XP_001485664.2">
    <property type="nucleotide sequence ID" value="XM_001485614.1"/>
</dbReference>
<dbReference type="GeneID" id="5128061"/>
<dbReference type="Pfam" id="PF00293">
    <property type="entry name" value="NUDIX"/>
    <property type="match status" value="1"/>
</dbReference>
<dbReference type="Pfam" id="PF15916">
    <property type="entry name" value="DUF4743"/>
    <property type="match status" value="1"/>
</dbReference>
<keyword evidence="3" id="KW-1185">Reference proteome</keyword>
<dbReference type="CDD" id="cd03676">
    <property type="entry name" value="NUDIX_Tnr3_like"/>
    <property type="match status" value="1"/>
</dbReference>